<reference evidence="2 3" key="1">
    <citation type="journal article" date="2021" name="Environ. Microbiol.">
        <title>Genetic insights into the dark matter of the mammalian gut microbiota through targeted genome reconstruction.</title>
        <authorList>
            <person name="Lugli G.A."/>
            <person name="Alessandri G."/>
            <person name="Milani C."/>
            <person name="Viappiani A."/>
            <person name="Fontana F."/>
            <person name="Tarracchini C."/>
            <person name="Mancabelli L."/>
            <person name="Argentini C."/>
            <person name="Ruiz L."/>
            <person name="Margolles A."/>
            <person name="van Sinderen D."/>
            <person name="Turroni F."/>
            <person name="Ventura M."/>
        </authorList>
    </citation>
    <scope>NUCLEOTIDE SEQUENCE [LARGE SCALE GENOMIC DNA]</scope>
    <source>
        <strain evidence="2 3">MA1</strain>
    </source>
</reference>
<evidence type="ECO:0000256" key="1">
    <source>
        <dbReference type="SAM" id="Phobius"/>
    </source>
</evidence>
<evidence type="ECO:0000313" key="2">
    <source>
        <dbReference type="EMBL" id="MCH9275603.1"/>
    </source>
</evidence>
<dbReference type="Proteomes" id="UP000710815">
    <property type="component" value="Unassembled WGS sequence"/>
</dbReference>
<feature type="transmembrane region" description="Helical" evidence="1">
    <location>
        <begin position="113"/>
        <end position="130"/>
    </location>
</feature>
<sequence>MDSLRRRNGPWPLRMGLERGLCIAISWMGAALFALDWLNGIDLTASDQMKNAALMVLMLLLPFNPAVLGGAIVALSLALAYAIPVASIYWLFTIPCYVAAIVLGQLVRRPIPAIVVFCATQLLAMFGTVARQEGLRQFAFTYQSLVIAWAIGTFLGYAIDVQKRRTANEEKAQYRAKQLRILHILHDSVANDIVYALAQSKTLRDGLTDDEQLARADDIIAVLESGLAQLRRQVIEPTKLEVTETEDPAGGDRGDLESQIDASVRLHRTVQMIGQRLRQRGFVGSPQVNGDVAAVRGDVLGVIGLCVHELGGNMVKYGRAGEYAFVVDVSRDGTVTIAASNLCRTDAAGTGRPATPPTNGGLTLLRDELRSVGGSMSVSAEDGEWTVYIRIPDACGKDDHR</sequence>
<evidence type="ECO:0000313" key="3">
    <source>
        <dbReference type="Proteomes" id="UP000710815"/>
    </source>
</evidence>
<feature type="transmembrane region" description="Helical" evidence="1">
    <location>
        <begin position="142"/>
        <end position="159"/>
    </location>
</feature>
<feature type="transmembrane region" description="Helical" evidence="1">
    <location>
        <begin position="88"/>
        <end position="107"/>
    </location>
</feature>
<gene>
    <name evidence="2" type="ORF">JS533_004855</name>
</gene>
<dbReference type="EMBL" id="JAFEJT020000014">
    <property type="protein sequence ID" value="MCH9275603.1"/>
    <property type="molecule type" value="Genomic_DNA"/>
</dbReference>
<dbReference type="InterPro" id="IPR036890">
    <property type="entry name" value="HATPase_C_sf"/>
</dbReference>
<keyword evidence="3" id="KW-1185">Reference proteome</keyword>
<organism evidence="2 3">
    <name type="scientific">Bifidobacterium amazonense</name>
    <dbReference type="NCBI Taxonomy" id="2809027"/>
    <lineage>
        <taxon>Bacteria</taxon>
        <taxon>Bacillati</taxon>
        <taxon>Actinomycetota</taxon>
        <taxon>Actinomycetes</taxon>
        <taxon>Bifidobacteriales</taxon>
        <taxon>Bifidobacteriaceae</taxon>
        <taxon>Bifidobacterium</taxon>
    </lineage>
</organism>
<feature type="transmembrane region" description="Helical" evidence="1">
    <location>
        <begin position="21"/>
        <end position="40"/>
    </location>
</feature>
<accession>A0ABS9VU28</accession>
<evidence type="ECO:0008006" key="4">
    <source>
        <dbReference type="Google" id="ProtNLM"/>
    </source>
</evidence>
<protein>
    <recommendedName>
        <fullName evidence="4">Signal transduction histidine kinase subgroup 3 dimerisation and phosphoacceptor domain-containing protein</fullName>
    </recommendedName>
</protein>
<dbReference type="RefSeq" id="WP_241513365.1">
    <property type="nucleotide sequence ID" value="NZ_JAFEJT020000014.1"/>
</dbReference>
<feature type="transmembrane region" description="Helical" evidence="1">
    <location>
        <begin position="52"/>
        <end position="81"/>
    </location>
</feature>
<comment type="caution">
    <text evidence="2">The sequence shown here is derived from an EMBL/GenBank/DDBJ whole genome shotgun (WGS) entry which is preliminary data.</text>
</comment>
<reference evidence="2 3" key="2">
    <citation type="journal article" date="2021" name="Syst. Appl. Microbiol.">
        <title>Phylogenetic classification of ten novel species belonging to the genus Bifidobacterium comprising B. phasiani sp. nov., B. pongonis sp. nov., B. saguinibicoloris sp. nov., B. colobi sp. nov., B. simiiventris sp. nov., B. santillanense sp. nov., B. miconis sp. nov., B. amazonense sp. nov., B. pluvialisilvae sp. nov., and B. miconisargentati sp. nov.</title>
        <authorList>
            <person name="Lugli G.A."/>
            <person name="Calvete-Torre I."/>
            <person name="Alessandri G."/>
            <person name="Milani C."/>
            <person name="Turroni F."/>
            <person name="Laiolo P."/>
            <person name="Ossiprandi M.C."/>
            <person name="Margolles A."/>
            <person name="Ruiz L."/>
            <person name="Ventura M."/>
        </authorList>
    </citation>
    <scope>NUCLEOTIDE SEQUENCE [LARGE SCALE GENOMIC DNA]</scope>
    <source>
        <strain evidence="2 3">MA1</strain>
    </source>
</reference>
<keyword evidence="1" id="KW-0812">Transmembrane</keyword>
<dbReference type="Gene3D" id="3.30.565.10">
    <property type="entry name" value="Histidine kinase-like ATPase, C-terminal domain"/>
    <property type="match status" value="1"/>
</dbReference>
<name>A0ABS9VU28_9BIFI</name>
<proteinExistence type="predicted"/>
<keyword evidence="1" id="KW-1133">Transmembrane helix</keyword>
<keyword evidence="1" id="KW-0472">Membrane</keyword>